<reference evidence="3 4" key="1">
    <citation type="submission" date="2019-01" db="EMBL/GenBank/DDBJ databases">
        <title>Pseudolysobacter antarctica gen. nov., sp. nov., isolated from Fildes Peninsula, Antarctica.</title>
        <authorList>
            <person name="Wei Z."/>
            <person name="Peng F."/>
        </authorList>
    </citation>
    <scope>NUCLEOTIDE SEQUENCE [LARGE SCALE GENOMIC DNA]</scope>
    <source>
        <strain evidence="3 4">AQ6-296</strain>
    </source>
</reference>
<dbReference type="SUPFAM" id="SSF52540">
    <property type="entry name" value="P-loop containing nucleoside triphosphate hydrolases"/>
    <property type="match status" value="1"/>
</dbReference>
<dbReference type="Pfam" id="PF13469">
    <property type="entry name" value="Sulfotransfer_3"/>
    <property type="match status" value="1"/>
</dbReference>
<dbReference type="Pfam" id="PF14559">
    <property type="entry name" value="TPR_19"/>
    <property type="match status" value="1"/>
</dbReference>
<evidence type="ECO:0000256" key="1">
    <source>
        <dbReference type="ARBA" id="ARBA00022679"/>
    </source>
</evidence>
<dbReference type="InterPro" id="IPR011990">
    <property type="entry name" value="TPR-like_helical_dom_sf"/>
</dbReference>
<dbReference type="OrthoDB" id="9766687at2"/>
<feature type="repeat" description="TPR" evidence="2">
    <location>
        <begin position="175"/>
        <end position="208"/>
    </location>
</feature>
<proteinExistence type="predicted"/>
<dbReference type="InterPro" id="IPR026634">
    <property type="entry name" value="TPST-like"/>
</dbReference>
<keyword evidence="4" id="KW-1185">Reference proteome</keyword>
<dbReference type="PANTHER" id="PTHR12788:SF10">
    <property type="entry name" value="PROTEIN-TYROSINE SULFOTRANSFERASE"/>
    <property type="match status" value="1"/>
</dbReference>
<dbReference type="Gene3D" id="1.25.40.10">
    <property type="entry name" value="Tetratricopeptide repeat domain"/>
    <property type="match status" value="2"/>
</dbReference>
<protein>
    <submittedName>
        <fullName evidence="3">Sulfotransferase family protein</fullName>
    </submittedName>
</protein>
<evidence type="ECO:0000313" key="3">
    <source>
        <dbReference type="EMBL" id="QBB69512.1"/>
    </source>
</evidence>
<dbReference type="PROSITE" id="PS50005">
    <property type="entry name" value="TPR"/>
    <property type="match status" value="1"/>
</dbReference>
<dbReference type="Proteomes" id="UP000291562">
    <property type="component" value="Chromosome"/>
</dbReference>
<name>A0A411HG94_9GAMM</name>
<evidence type="ECO:0000256" key="2">
    <source>
        <dbReference type="PROSITE-ProRule" id="PRU00339"/>
    </source>
</evidence>
<dbReference type="RefSeq" id="WP_129831769.1">
    <property type="nucleotide sequence ID" value="NZ_CP035704.1"/>
</dbReference>
<dbReference type="SMART" id="SM00028">
    <property type="entry name" value="TPR"/>
    <property type="match status" value="3"/>
</dbReference>
<dbReference type="EMBL" id="CP035704">
    <property type="protein sequence ID" value="QBB69512.1"/>
    <property type="molecule type" value="Genomic_DNA"/>
</dbReference>
<dbReference type="PANTHER" id="PTHR12788">
    <property type="entry name" value="PROTEIN-TYROSINE SULFOTRANSFERASE 2"/>
    <property type="match status" value="1"/>
</dbReference>
<dbReference type="Gene3D" id="3.40.50.300">
    <property type="entry name" value="P-loop containing nucleotide triphosphate hydrolases"/>
    <property type="match status" value="1"/>
</dbReference>
<keyword evidence="2" id="KW-0802">TPR repeat</keyword>
<dbReference type="InterPro" id="IPR027417">
    <property type="entry name" value="P-loop_NTPase"/>
</dbReference>
<dbReference type="InterPro" id="IPR019734">
    <property type="entry name" value="TPR_rpt"/>
</dbReference>
<sequence>MLNMKNGAERIAEYQRAAEQRGTAFARDVLLAQLEKHPPEEWLDCARLFILRGDTLIASALLQRATVLYPASSELAYAFAGILSQQKNYPSAEALLSYLLEQHPDDIAATFLLAKIFKQQGKMHAVGVTISALFEHVQTDIESIIQAVELLDECGRKHEAAALCEKTIAAGSSDARLYAYAGMIAIQLGNFELARERYLFALAHNPRAMEWQAPLALTNAQRYRDASHPDFALLQDCLQRTTADDKARASILFALGKAHDDIGDYATAARYFSDANAMANHLVEWSRKNWRRAVEARLASRKLPAPLAPVKDFAPLFIVGAPRSGTTLVAELLGRHPDVCNRGELAWLPYLAQRLSLAGKIDTQALREVADTYLQQLRQDDSNAFWMIDKQPLNFLNIDLIATLFPNARIIHCQRSSRDTALSIWSQYFAGRENDFAYDFADIAAVLQGCNRLMAHWKKTSPLPIHTVHYEQLASDPQNTLAALGAWLELSEQDLLAAKPETVSVGTSSLWQVRQPIYSRSIGRWQAYADYIPELKKLFSE</sequence>
<dbReference type="GO" id="GO:0008476">
    <property type="term" value="F:protein-tyrosine sulfotransferase activity"/>
    <property type="evidence" value="ECO:0007669"/>
    <property type="project" value="InterPro"/>
</dbReference>
<organism evidence="3 4">
    <name type="scientific">Pseudolysobacter antarcticus</name>
    <dbReference type="NCBI Taxonomy" id="2511995"/>
    <lineage>
        <taxon>Bacteria</taxon>
        <taxon>Pseudomonadati</taxon>
        <taxon>Pseudomonadota</taxon>
        <taxon>Gammaproteobacteria</taxon>
        <taxon>Lysobacterales</taxon>
        <taxon>Rhodanobacteraceae</taxon>
        <taxon>Pseudolysobacter</taxon>
    </lineage>
</organism>
<dbReference type="AlphaFoldDB" id="A0A411HG94"/>
<keyword evidence="1 3" id="KW-0808">Transferase</keyword>
<gene>
    <name evidence="3" type="ORF">ELE36_03470</name>
</gene>
<evidence type="ECO:0000313" key="4">
    <source>
        <dbReference type="Proteomes" id="UP000291562"/>
    </source>
</evidence>
<accession>A0A411HG94</accession>
<dbReference type="SUPFAM" id="SSF48452">
    <property type="entry name" value="TPR-like"/>
    <property type="match status" value="1"/>
</dbReference>
<dbReference type="KEGG" id="xbc:ELE36_03470"/>